<dbReference type="GO" id="GO:0003676">
    <property type="term" value="F:nucleic acid binding"/>
    <property type="evidence" value="ECO:0007669"/>
    <property type="project" value="InterPro"/>
</dbReference>
<feature type="compositionally biased region" description="Polar residues" evidence="1">
    <location>
        <begin position="130"/>
        <end position="141"/>
    </location>
</feature>
<reference evidence="3" key="1">
    <citation type="submission" date="2013-03" db="EMBL/GenBank/DDBJ databases">
        <authorList>
            <person name="Jeffery W."/>
            <person name="Warren W."/>
            <person name="Wilson R.K."/>
        </authorList>
    </citation>
    <scope>NUCLEOTIDE SEQUENCE</scope>
    <source>
        <strain evidence="3">female</strain>
    </source>
</reference>
<organism evidence="2 3">
    <name type="scientific">Astyanax mexicanus</name>
    <name type="common">Blind cave fish</name>
    <name type="synonym">Astyanax fasciatus mexicanus</name>
    <dbReference type="NCBI Taxonomy" id="7994"/>
    <lineage>
        <taxon>Eukaryota</taxon>
        <taxon>Metazoa</taxon>
        <taxon>Chordata</taxon>
        <taxon>Craniata</taxon>
        <taxon>Vertebrata</taxon>
        <taxon>Euteleostomi</taxon>
        <taxon>Actinopterygii</taxon>
        <taxon>Neopterygii</taxon>
        <taxon>Teleostei</taxon>
        <taxon>Ostariophysi</taxon>
        <taxon>Characiformes</taxon>
        <taxon>Characoidei</taxon>
        <taxon>Acestrorhamphidae</taxon>
        <taxon>Acestrorhamphinae</taxon>
        <taxon>Astyanax</taxon>
    </lineage>
</organism>
<accession>A0A3B1JAP6</accession>
<dbReference type="GeneTree" id="ENSGT01000000214721"/>
<dbReference type="GO" id="GO:0008270">
    <property type="term" value="F:zinc ion binding"/>
    <property type="evidence" value="ECO:0007669"/>
    <property type="project" value="InterPro"/>
</dbReference>
<feature type="region of interest" description="Disordered" evidence="1">
    <location>
        <begin position="165"/>
        <end position="186"/>
    </location>
</feature>
<feature type="compositionally biased region" description="Basic and acidic residues" evidence="1">
    <location>
        <begin position="176"/>
        <end position="185"/>
    </location>
</feature>
<dbReference type="AlphaFoldDB" id="A0A3B1JAP6"/>
<reference evidence="3" key="2">
    <citation type="journal article" date="2014" name="Nat. Commun.">
        <title>The cavefish genome reveals candidate genes for eye loss.</title>
        <authorList>
            <person name="McGaugh S.E."/>
            <person name="Gross J.B."/>
            <person name="Aken B."/>
            <person name="Blin M."/>
            <person name="Borowsky R."/>
            <person name="Chalopin D."/>
            <person name="Hinaux H."/>
            <person name="Jeffery W.R."/>
            <person name="Keene A."/>
            <person name="Ma L."/>
            <person name="Minx P."/>
            <person name="Murphy D."/>
            <person name="O'Quin K.E."/>
            <person name="Retaux S."/>
            <person name="Rohner N."/>
            <person name="Searle S.M."/>
            <person name="Stahl B.A."/>
            <person name="Tabin C."/>
            <person name="Volff J.N."/>
            <person name="Yoshizawa M."/>
            <person name="Warren W.C."/>
        </authorList>
    </citation>
    <scope>NUCLEOTIDE SEQUENCE [LARGE SCALE GENOMIC DNA]</scope>
    <source>
        <strain evidence="3">female</strain>
    </source>
</reference>
<dbReference type="Ensembl" id="ENSAMXT00000050041.1">
    <property type="protein sequence ID" value="ENSAMXP00000039303.1"/>
    <property type="gene ID" value="ENSAMXG00000038001.1"/>
</dbReference>
<keyword evidence="3" id="KW-1185">Reference proteome</keyword>
<evidence type="ECO:0008006" key="4">
    <source>
        <dbReference type="Google" id="ProtNLM"/>
    </source>
</evidence>
<evidence type="ECO:0000313" key="2">
    <source>
        <dbReference type="Ensembl" id="ENSAMXP00000039303.1"/>
    </source>
</evidence>
<feature type="region of interest" description="Disordered" evidence="1">
    <location>
        <begin position="127"/>
        <end position="151"/>
    </location>
</feature>
<dbReference type="Proteomes" id="UP000018467">
    <property type="component" value="Unassembled WGS sequence"/>
</dbReference>
<dbReference type="SUPFAM" id="SSF57756">
    <property type="entry name" value="Retrovirus zinc finger-like domains"/>
    <property type="match status" value="1"/>
</dbReference>
<evidence type="ECO:0000256" key="1">
    <source>
        <dbReference type="SAM" id="MobiDB-lite"/>
    </source>
</evidence>
<reference evidence="2" key="4">
    <citation type="submission" date="2025-09" db="UniProtKB">
        <authorList>
            <consortium name="Ensembl"/>
        </authorList>
    </citation>
    <scope>IDENTIFICATION</scope>
</reference>
<name>A0A3B1JAP6_ASTMX</name>
<dbReference type="InParanoid" id="A0A3B1JAP6"/>
<dbReference type="InterPro" id="IPR036875">
    <property type="entry name" value="Znf_CCHC_sf"/>
</dbReference>
<dbReference type="FunCoup" id="A0A3B1JAP6">
    <property type="interactions" value="1"/>
</dbReference>
<protein>
    <recommendedName>
        <fullName evidence="4">CCHC-type domain-containing protein</fullName>
    </recommendedName>
</protein>
<reference evidence="2" key="3">
    <citation type="submission" date="2025-08" db="UniProtKB">
        <authorList>
            <consortium name="Ensembl"/>
        </authorList>
    </citation>
    <scope>IDENTIFICATION</scope>
</reference>
<dbReference type="Gene3D" id="4.10.60.10">
    <property type="entry name" value="Zinc finger, CCHC-type"/>
    <property type="match status" value="1"/>
</dbReference>
<evidence type="ECO:0000313" key="3">
    <source>
        <dbReference type="Proteomes" id="UP000018467"/>
    </source>
</evidence>
<dbReference type="Bgee" id="ENSAMXG00000038001">
    <property type="expression patterns" value="Expressed in embryo and 6 other cell types or tissues"/>
</dbReference>
<sequence>MPQWSDSDFESVISDIGKKHICEQKLTQYFSSKGFSADREWTLAECKTALGYSLKHNSVKECLFVIKQYWECKLKSMDEKLKEAEGKVLELTSECRRHKTATKHAQNTCKQMQQTLTEVEQQHAKLKSKSGPQCSLTVAPTPSQPCYKEDGNPQVAVRLYPELSESDLSDGSESVSSDKDSDHATGKTHFPICVKMRPVTVVSSEVLNRRNAGGETRLEIGHIPLDAATLDTISKEFKPPREMGLDFIDLMHKKRNLYSLHANDAVAIASQVLNITDGRELAKKVSNALGGKGQNLDKGWEAFDDWIKCKCRKNTDWGQITNCSHRKGESAADFCERFERVFLRHSGISQYNADNINNTTDGPHFRQLVESLQTDLRRALVTAVPNWRKTKWVDLKNELDRLDVDLEPNDVPASIHILTKNGSNLGPTQTFTNQKKECHYCHRIGHFSRVCRKKQADRQREKQYERLTLHLHWKATGDQ</sequence>
<proteinExistence type="predicted"/>